<evidence type="ECO:0000256" key="1">
    <source>
        <dbReference type="ARBA" id="ARBA00022505"/>
    </source>
</evidence>
<gene>
    <name evidence="5" type="ORF">ACFQE6_09590</name>
</gene>
<evidence type="ECO:0000313" key="6">
    <source>
        <dbReference type="Proteomes" id="UP001596383"/>
    </source>
</evidence>
<dbReference type="Gene3D" id="3.30.365.10">
    <property type="entry name" value="Aldehyde oxidase/xanthine dehydrogenase, molybdopterin binding domain"/>
    <property type="match status" value="4"/>
</dbReference>
<dbReference type="RefSeq" id="WP_273738275.1">
    <property type="nucleotide sequence ID" value="NZ_JAQIVI010000132.1"/>
</dbReference>
<dbReference type="InterPro" id="IPR008274">
    <property type="entry name" value="AldOxase/xan_DH_MoCoBD1"/>
</dbReference>
<sequence>MSIESIDPDEVDAADILGSAIERREDPALITGDAEYTDDIQLQGMVHMAILRSQHGHAKLENVDTSEAEAMDGVVGVYTHDDLHREDTPGGGSYSLPVGWLLDSLRQVDHPILADDRVRYQGDAIAVVVAEDQYLAHDAVDAIDVDYGRLDAVTDPVDALEDDATELHDDAEGNVAFDWEIGDAERTEEAFESAAHTASIDLENQLLIPNAMEPRAAVADYSPGTDELDVFMTSQNPHLHRLLMSGVIGHPEHKLRIKAPEVGGGFGSKIHHYADEALVAWVAKHLERPVKWTATRTETYKTDAQGRGHVTTADLAMDEDGDVIGLRVDTKANLGAYLSTFAPAVPTYLYGTLLSGQYDIPAIHCSVRGAFTNVPPVDAYRGAGRPEASFVIERLAKLGAEEMGMDPAEFRRRNFVPEDAFPYETQVAVVYDSGDYEKTLDKALEMADYESFRERQEAAREDGRYLGIGFSCYIEACGLAPSELAGQLGAQAGLWESSLVRFHPSGTVTAFCGTSGHGQGHATTYAQIVANELGIPYEDVEVVEGDTDEIPHGMGTYGSRSAAVGGSSLVKSSQKLVDKAREIASHQLEADPADIEFEGGEFRVAGAPDRSIGIKAVAEQSYLAHDIPDDMEPGLEATSFYDPDNFVFPFGTHVAVVEVDPKSGEIEFDQYVAVDDVGNQINPKIVEGQVHGGVAQGVGQALYEGAEYDSNAQLLTGSMQDYAVPKAMHIPEMETGSTVTESPHNPLGVKGVGEAGTIAAPQAVVNAVTDALEPFGVDHVKMPMTAERIWNAVDGRTEPETETPAAAADGGTADSEVGGADETDDPDTAADGTGGDS</sequence>
<dbReference type="InterPro" id="IPR036856">
    <property type="entry name" value="Ald_Oxase/Xan_DH_a/b_sf"/>
</dbReference>
<evidence type="ECO:0000313" key="5">
    <source>
        <dbReference type="EMBL" id="MFC6765241.1"/>
    </source>
</evidence>
<dbReference type="InterPro" id="IPR037165">
    <property type="entry name" value="AldOxase/xan_DH_Mopterin-bd_sf"/>
</dbReference>
<keyword evidence="6" id="KW-1185">Reference proteome</keyword>
<protein>
    <submittedName>
        <fullName evidence="5">Xanthine dehydrogenase family protein molybdopterin-binding subunit</fullName>
    </submittedName>
</protein>
<feature type="compositionally biased region" description="Acidic residues" evidence="3">
    <location>
        <begin position="819"/>
        <end position="828"/>
    </location>
</feature>
<dbReference type="InterPro" id="IPR046867">
    <property type="entry name" value="AldOxase/xan_DH_MoCoBD2"/>
</dbReference>
<dbReference type="AlphaFoldDB" id="A0ABD5SJ88"/>
<dbReference type="PANTHER" id="PTHR11908">
    <property type="entry name" value="XANTHINE DEHYDROGENASE"/>
    <property type="match status" value="1"/>
</dbReference>
<organism evidence="5 6">
    <name type="scientific">Natrinema soli</name>
    <dbReference type="NCBI Taxonomy" id="1930624"/>
    <lineage>
        <taxon>Archaea</taxon>
        <taxon>Methanobacteriati</taxon>
        <taxon>Methanobacteriota</taxon>
        <taxon>Stenosarchaea group</taxon>
        <taxon>Halobacteria</taxon>
        <taxon>Halobacteriales</taxon>
        <taxon>Natrialbaceae</taxon>
        <taxon>Natrinema</taxon>
    </lineage>
</organism>
<name>A0ABD5SJ88_9EURY</name>
<dbReference type="Gene3D" id="3.90.1170.50">
    <property type="entry name" value="Aldehyde oxidase/xanthine dehydrogenase, a/b hammerhead"/>
    <property type="match status" value="1"/>
</dbReference>
<accession>A0ABD5SJ88</accession>
<evidence type="ECO:0000256" key="3">
    <source>
        <dbReference type="SAM" id="MobiDB-lite"/>
    </source>
</evidence>
<dbReference type="EMBL" id="JBHSWV010000132">
    <property type="protein sequence ID" value="MFC6765241.1"/>
    <property type="molecule type" value="Genomic_DNA"/>
</dbReference>
<proteinExistence type="predicted"/>
<dbReference type="Pfam" id="PF20256">
    <property type="entry name" value="MoCoBD_2"/>
    <property type="match status" value="1"/>
</dbReference>
<feature type="domain" description="Aldehyde oxidase/xanthine dehydrogenase a/b hammerhead" evidence="4">
    <location>
        <begin position="31"/>
        <end position="151"/>
    </location>
</feature>
<dbReference type="SUPFAM" id="SSF54665">
    <property type="entry name" value="CO dehydrogenase molybdoprotein N-domain-like"/>
    <property type="match status" value="1"/>
</dbReference>
<keyword evidence="2" id="KW-0560">Oxidoreductase</keyword>
<feature type="compositionally biased region" description="Low complexity" evidence="3">
    <location>
        <begin position="802"/>
        <end position="818"/>
    </location>
</feature>
<reference evidence="5 6" key="1">
    <citation type="journal article" date="2019" name="Int. J. Syst. Evol. Microbiol.">
        <title>The Global Catalogue of Microorganisms (GCM) 10K type strain sequencing project: providing services to taxonomists for standard genome sequencing and annotation.</title>
        <authorList>
            <consortium name="The Broad Institute Genomics Platform"/>
            <consortium name="The Broad Institute Genome Sequencing Center for Infectious Disease"/>
            <person name="Wu L."/>
            <person name="Ma J."/>
        </authorList>
    </citation>
    <scope>NUCLEOTIDE SEQUENCE [LARGE SCALE GENOMIC DNA]</scope>
    <source>
        <strain evidence="5 6">LMG 29247</strain>
    </source>
</reference>
<dbReference type="Pfam" id="PF02738">
    <property type="entry name" value="MoCoBD_1"/>
    <property type="match status" value="1"/>
</dbReference>
<comment type="caution">
    <text evidence="5">The sequence shown here is derived from an EMBL/GenBank/DDBJ whole genome shotgun (WGS) entry which is preliminary data.</text>
</comment>
<dbReference type="SUPFAM" id="SSF56003">
    <property type="entry name" value="Molybdenum cofactor-binding domain"/>
    <property type="match status" value="1"/>
</dbReference>
<evidence type="ECO:0000256" key="2">
    <source>
        <dbReference type="ARBA" id="ARBA00023002"/>
    </source>
</evidence>
<dbReference type="Proteomes" id="UP001596383">
    <property type="component" value="Unassembled WGS sequence"/>
</dbReference>
<dbReference type="PANTHER" id="PTHR11908:SF132">
    <property type="entry name" value="ALDEHYDE OXIDASE 1-RELATED"/>
    <property type="match status" value="1"/>
</dbReference>
<feature type="region of interest" description="Disordered" evidence="3">
    <location>
        <begin position="794"/>
        <end position="837"/>
    </location>
</feature>
<dbReference type="InterPro" id="IPR000674">
    <property type="entry name" value="Ald_Oxase/Xan_DH_a/b"/>
</dbReference>
<dbReference type="InterPro" id="IPR016208">
    <property type="entry name" value="Ald_Oxase/xanthine_DH-like"/>
</dbReference>
<keyword evidence="1" id="KW-0500">Molybdenum</keyword>
<dbReference type="Pfam" id="PF01315">
    <property type="entry name" value="Ald_Xan_dh_C"/>
    <property type="match status" value="1"/>
</dbReference>
<dbReference type="GO" id="GO:0016491">
    <property type="term" value="F:oxidoreductase activity"/>
    <property type="evidence" value="ECO:0007669"/>
    <property type="project" value="UniProtKB-KW"/>
</dbReference>
<dbReference type="SMART" id="SM01008">
    <property type="entry name" value="Ald_Xan_dh_C"/>
    <property type="match status" value="1"/>
</dbReference>
<evidence type="ECO:0000259" key="4">
    <source>
        <dbReference type="SMART" id="SM01008"/>
    </source>
</evidence>